<sequence length="156" mass="17213">MYPLMLECFEIVVSLGALAVATSSPSSPHQGTQRARARDGRKRRAVAHGHVTPSSRNGSTRREDSLLLRKLQKYSTSLLGLAMKYQSKNNPKPPILSTQSSPIKGALRLDIRFHYHLLPSPSSSKNSGKRSRSASEARSFQSPVTHTAYWVAGRRS</sequence>
<proteinExistence type="predicted"/>
<keyword evidence="4" id="KW-1185">Reference proteome</keyword>
<reference evidence="3 4" key="1">
    <citation type="journal article" date="2018" name="Evol. Lett.">
        <title>Horizontal gene cluster transfer increased hallucinogenic mushroom diversity.</title>
        <authorList>
            <person name="Reynolds H.T."/>
            <person name="Vijayakumar V."/>
            <person name="Gluck-Thaler E."/>
            <person name="Korotkin H.B."/>
            <person name="Matheny P.B."/>
            <person name="Slot J.C."/>
        </authorList>
    </citation>
    <scope>NUCLEOTIDE SEQUENCE [LARGE SCALE GENOMIC DNA]</scope>
    <source>
        <strain evidence="3 4">SRW20</strain>
    </source>
</reference>
<evidence type="ECO:0000313" key="4">
    <source>
        <dbReference type="Proteomes" id="UP000284706"/>
    </source>
</evidence>
<feature type="compositionally biased region" description="Polar residues" evidence="1">
    <location>
        <begin position="22"/>
        <end position="33"/>
    </location>
</feature>
<dbReference type="AlphaFoldDB" id="A0A409WAC2"/>
<evidence type="ECO:0000313" key="3">
    <source>
        <dbReference type="EMBL" id="PPQ75454.1"/>
    </source>
</evidence>
<evidence type="ECO:0000256" key="1">
    <source>
        <dbReference type="SAM" id="MobiDB-lite"/>
    </source>
</evidence>
<dbReference type="Proteomes" id="UP000284706">
    <property type="component" value="Unassembled WGS sequence"/>
</dbReference>
<comment type="caution">
    <text evidence="3">The sequence shown here is derived from an EMBL/GenBank/DDBJ whole genome shotgun (WGS) entry which is preliminary data.</text>
</comment>
<feature type="region of interest" description="Disordered" evidence="1">
    <location>
        <begin position="22"/>
        <end position="64"/>
    </location>
</feature>
<organism evidence="3 4">
    <name type="scientific">Gymnopilus dilepis</name>
    <dbReference type="NCBI Taxonomy" id="231916"/>
    <lineage>
        <taxon>Eukaryota</taxon>
        <taxon>Fungi</taxon>
        <taxon>Dikarya</taxon>
        <taxon>Basidiomycota</taxon>
        <taxon>Agaricomycotina</taxon>
        <taxon>Agaricomycetes</taxon>
        <taxon>Agaricomycetidae</taxon>
        <taxon>Agaricales</taxon>
        <taxon>Agaricineae</taxon>
        <taxon>Hymenogastraceae</taxon>
        <taxon>Gymnopilus</taxon>
    </lineage>
</organism>
<dbReference type="EMBL" id="NHYE01005258">
    <property type="protein sequence ID" value="PPQ75454.1"/>
    <property type="molecule type" value="Genomic_DNA"/>
</dbReference>
<gene>
    <name evidence="3" type="ORF">CVT26_016101</name>
</gene>
<dbReference type="InParanoid" id="A0A409WAC2"/>
<name>A0A409WAC2_9AGAR</name>
<protein>
    <recommendedName>
        <fullName evidence="5">Secreted protein</fullName>
    </recommendedName>
</protein>
<evidence type="ECO:0008006" key="5">
    <source>
        <dbReference type="Google" id="ProtNLM"/>
    </source>
</evidence>
<accession>A0A409WAC2</accession>
<keyword evidence="2" id="KW-0732">Signal</keyword>
<evidence type="ECO:0000256" key="2">
    <source>
        <dbReference type="SAM" id="SignalP"/>
    </source>
</evidence>
<feature type="chain" id="PRO_5019072175" description="Secreted protein" evidence="2">
    <location>
        <begin position="24"/>
        <end position="156"/>
    </location>
</feature>
<feature type="region of interest" description="Disordered" evidence="1">
    <location>
        <begin position="118"/>
        <end position="142"/>
    </location>
</feature>
<feature type="signal peptide" evidence="2">
    <location>
        <begin position="1"/>
        <end position="23"/>
    </location>
</feature>